<organism evidence="2 3">
    <name type="scientific">Amborella trichopoda</name>
    <dbReference type="NCBI Taxonomy" id="13333"/>
    <lineage>
        <taxon>Eukaryota</taxon>
        <taxon>Viridiplantae</taxon>
        <taxon>Streptophyta</taxon>
        <taxon>Embryophyta</taxon>
        <taxon>Tracheophyta</taxon>
        <taxon>Spermatophyta</taxon>
        <taxon>Magnoliopsida</taxon>
        <taxon>Amborellales</taxon>
        <taxon>Amborellaceae</taxon>
        <taxon>Amborella</taxon>
    </lineage>
</organism>
<dbReference type="STRING" id="13333.W1PL24"/>
<dbReference type="Proteomes" id="UP000017836">
    <property type="component" value="Unassembled WGS sequence"/>
</dbReference>
<proteinExistence type="predicted"/>
<keyword evidence="3" id="KW-1185">Reference proteome</keyword>
<feature type="region of interest" description="Disordered" evidence="1">
    <location>
        <begin position="45"/>
        <end position="75"/>
    </location>
</feature>
<dbReference type="AlphaFoldDB" id="W1PL24"/>
<reference evidence="3" key="1">
    <citation type="journal article" date="2013" name="Science">
        <title>The Amborella genome and the evolution of flowering plants.</title>
        <authorList>
            <consortium name="Amborella Genome Project"/>
        </authorList>
    </citation>
    <scope>NUCLEOTIDE SEQUENCE [LARGE SCALE GENOMIC DNA]</scope>
</reference>
<evidence type="ECO:0000256" key="1">
    <source>
        <dbReference type="SAM" id="MobiDB-lite"/>
    </source>
</evidence>
<dbReference type="HOGENOM" id="CLU_2674368_0_0_1"/>
<gene>
    <name evidence="2" type="ORF">AMTR_s00012p00192150</name>
</gene>
<protein>
    <submittedName>
        <fullName evidence="2">Uncharacterized protein</fullName>
    </submittedName>
</protein>
<feature type="compositionally biased region" description="Basic and acidic residues" evidence="1">
    <location>
        <begin position="1"/>
        <end position="19"/>
    </location>
</feature>
<name>W1PL24_AMBTC</name>
<accession>W1PL24</accession>
<sequence length="75" mass="8452">METKSKKKDGSSLLEEEKKKKPSILRQLHESRLKEALEEASKYGSLVKSQDMDFDPSATQDGSFGRSRSLARLHA</sequence>
<dbReference type="EMBL" id="KI393609">
    <property type="protein sequence ID" value="ERN07835.1"/>
    <property type="molecule type" value="Genomic_DNA"/>
</dbReference>
<dbReference type="Gramene" id="ERN07835">
    <property type="protein sequence ID" value="ERN07835"/>
    <property type="gene ID" value="AMTR_s00012p00192150"/>
</dbReference>
<dbReference type="eggNOG" id="KOG2142">
    <property type="taxonomic scope" value="Eukaryota"/>
</dbReference>
<feature type="region of interest" description="Disordered" evidence="1">
    <location>
        <begin position="1"/>
        <end position="27"/>
    </location>
</feature>
<evidence type="ECO:0000313" key="3">
    <source>
        <dbReference type="Proteomes" id="UP000017836"/>
    </source>
</evidence>
<evidence type="ECO:0000313" key="2">
    <source>
        <dbReference type="EMBL" id="ERN07835.1"/>
    </source>
</evidence>